<protein>
    <submittedName>
        <fullName evidence="3">Serine hydrolase domain-containing protein</fullName>
        <ecNumber evidence="3">3.1.1.103</ecNumber>
    </submittedName>
</protein>
<dbReference type="PANTHER" id="PTHR46825:SF9">
    <property type="entry name" value="BETA-LACTAMASE-RELATED DOMAIN-CONTAINING PROTEIN"/>
    <property type="match status" value="1"/>
</dbReference>
<evidence type="ECO:0000313" key="4">
    <source>
        <dbReference type="Proteomes" id="UP001378956"/>
    </source>
</evidence>
<dbReference type="SUPFAM" id="SSF56601">
    <property type="entry name" value="beta-lactamase/transpeptidase-like"/>
    <property type="match status" value="1"/>
</dbReference>
<reference evidence="3 4" key="1">
    <citation type="submission" date="2024-03" db="EMBL/GenBank/DDBJ databases">
        <title>Sequence of Lycoming College Course Isolates.</title>
        <authorList>
            <person name="Plotts O."/>
            <person name="Newman J."/>
        </authorList>
    </citation>
    <scope>NUCLEOTIDE SEQUENCE [LARGE SCALE GENOMIC DNA]</scope>
    <source>
        <strain evidence="3 4">CJB-3</strain>
    </source>
</reference>
<dbReference type="PANTHER" id="PTHR46825">
    <property type="entry name" value="D-ALANYL-D-ALANINE-CARBOXYPEPTIDASE/ENDOPEPTIDASE AMPH"/>
    <property type="match status" value="1"/>
</dbReference>
<proteinExistence type="predicted"/>
<evidence type="ECO:0000313" key="3">
    <source>
        <dbReference type="EMBL" id="MEJ2904513.1"/>
    </source>
</evidence>
<dbReference type="GO" id="GO:0016787">
    <property type="term" value="F:hydrolase activity"/>
    <property type="evidence" value="ECO:0007669"/>
    <property type="project" value="UniProtKB-KW"/>
</dbReference>
<dbReference type="Gene3D" id="3.40.710.10">
    <property type="entry name" value="DD-peptidase/beta-lactamase superfamily"/>
    <property type="match status" value="1"/>
</dbReference>
<dbReference type="EC" id="3.1.1.103" evidence="3"/>
<keyword evidence="1" id="KW-0732">Signal</keyword>
<evidence type="ECO:0000259" key="2">
    <source>
        <dbReference type="Pfam" id="PF00144"/>
    </source>
</evidence>
<dbReference type="InterPro" id="IPR001466">
    <property type="entry name" value="Beta-lactam-related"/>
</dbReference>
<dbReference type="EMBL" id="JBBEUB010000006">
    <property type="protein sequence ID" value="MEJ2904513.1"/>
    <property type="molecule type" value="Genomic_DNA"/>
</dbReference>
<feature type="chain" id="PRO_5046395013" evidence="1">
    <location>
        <begin position="21"/>
        <end position="395"/>
    </location>
</feature>
<name>A0ABU8NQH8_9SPHI</name>
<dbReference type="Pfam" id="PF00144">
    <property type="entry name" value="Beta-lactamase"/>
    <property type="match status" value="1"/>
</dbReference>
<gene>
    <name evidence="3" type="ORF">WAE58_18880</name>
</gene>
<sequence length="395" mass="44860">MRFLKILPLLMVLFPGVVIAQTTVDSLTYHLDEYLHKKDLPGFAVVILNNKGPIYQKGFGYADIKNQKTFTPKTIQNIGSVSKTVVAVALMKAIELNYFTLETDINEILPFKVVNPYRPDQLIRVKDLTTHTSGIIDNEDMFNRTYRFRKSSDLDPILGQFMKAHGYTSDLADTTLQTFLKSYLSPTGKLYSAKNFYDSEPGKRASYSNVGSALAAYLIEVKSGMSFPAFTEKYVFGPLKMHHSDWYLTRRNLKQHSVPYFTKQMAFPYYTLTTYPDGGLRTSALDLSKYVLEMIRGLNGNSKILANESVKTMFKPVFTAATVPANMNLQTRNKGVFWNIYNDGYIGHDGDDPGVTTNILFNDHIGIVFLTNIYLKDRTDILKILKKYGERLVKK</sequence>
<organism evidence="3 4">
    <name type="scientific">Pedobacter panaciterrae</name>
    <dbReference type="NCBI Taxonomy" id="363849"/>
    <lineage>
        <taxon>Bacteria</taxon>
        <taxon>Pseudomonadati</taxon>
        <taxon>Bacteroidota</taxon>
        <taxon>Sphingobacteriia</taxon>
        <taxon>Sphingobacteriales</taxon>
        <taxon>Sphingobacteriaceae</taxon>
        <taxon>Pedobacter</taxon>
    </lineage>
</organism>
<comment type="caution">
    <text evidence="3">The sequence shown here is derived from an EMBL/GenBank/DDBJ whole genome shotgun (WGS) entry which is preliminary data.</text>
</comment>
<evidence type="ECO:0000256" key="1">
    <source>
        <dbReference type="SAM" id="SignalP"/>
    </source>
</evidence>
<dbReference type="RefSeq" id="WP_288881939.1">
    <property type="nucleotide sequence ID" value="NZ_CBFGNQ010000007.1"/>
</dbReference>
<dbReference type="InterPro" id="IPR012338">
    <property type="entry name" value="Beta-lactam/transpept-like"/>
</dbReference>
<dbReference type="InterPro" id="IPR050491">
    <property type="entry name" value="AmpC-like"/>
</dbReference>
<feature type="domain" description="Beta-lactamase-related" evidence="2">
    <location>
        <begin position="31"/>
        <end position="373"/>
    </location>
</feature>
<accession>A0ABU8NQH8</accession>
<keyword evidence="3" id="KW-0378">Hydrolase</keyword>
<feature type="signal peptide" evidence="1">
    <location>
        <begin position="1"/>
        <end position="20"/>
    </location>
</feature>
<dbReference type="Proteomes" id="UP001378956">
    <property type="component" value="Unassembled WGS sequence"/>
</dbReference>
<keyword evidence="4" id="KW-1185">Reference proteome</keyword>